<dbReference type="Proteomes" id="UP000694005">
    <property type="component" value="Chromosome A02"/>
</dbReference>
<evidence type="ECO:0000313" key="1">
    <source>
        <dbReference type="EMBL" id="CAG7893369.1"/>
    </source>
</evidence>
<protein>
    <recommendedName>
        <fullName evidence="3">Zinc finger PMZ-type domain-containing protein</fullName>
    </recommendedName>
</protein>
<gene>
    <name evidence="1" type="ORF">BRAPAZ1V2_A02P23210.2</name>
</gene>
<dbReference type="EMBL" id="LS974618">
    <property type="protein sequence ID" value="CAG7893369.1"/>
    <property type="molecule type" value="Genomic_DNA"/>
</dbReference>
<sequence length="107" mass="11915">IPCSHAIAATLKANVNVEGLVSDVYSIDYLKAAYAEHVLPPAELDSSHRLADNVASITLNPPSTRRPPGRPRKKRFFSRGEMKKIRRRYCSRCKGLGHNRATCKQAI</sequence>
<evidence type="ECO:0000313" key="2">
    <source>
        <dbReference type="Proteomes" id="UP000694005"/>
    </source>
</evidence>
<organism evidence="1 2">
    <name type="scientific">Brassica campestris</name>
    <name type="common">Field mustard</name>
    <dbReference type="NCBI Taxonomy" id="3711"/>
    <lineage>
        <taxon>Eukaryota</taxon>
        <taxon>Viridiplantae</taxon>
        <taxon>Streptophyta</taxon>
        <taxon>Embryophyta</taxon>
        <taxon>Tracheophyta</taxon>
        <taxon>Spermatophyta</taxon>
        <taxon>Magnoliopsida</taxon>
        <taxon>eudicotyledons</taxon>
        <taxon>Gunneridae</taxon>
        <taxon>Pentapetalae</taxon>
        <taxon>rosids</taxon>
        <taxon>malvids</taxon>
        <taxon>Brassicales</taxon>
        <taxon>Brassicaceae</taxon>
        <taxon>Brassiceae</taxon>
        <taxon>Brassica</taxon>
    </lineage>
</organism>
<dbReference type="AlphaFoldDB" id="A0A8D9H5F8"/>
<name>A0A8D9H5F8_BRACM</name>
<feature type="non-terminal residue" evidence="1">
    <location>
        <position position="107"/>
    </location>
</feature>
<reference evidence="1 2" key="1">
    <citation type="submission" date="2021-07" db="EMBL/GenBank/DDBJ databases">
        <authorList>
            <consortium name="Genoscope - CEA"/>
            <person name="William W."/>
        </authorList>
    </citation>
    <scope>NUCLEOTIDE SEQUENCE [LARGE SCALE GENOMIC DNA]</scope>
</reference>
<proteinExistence type="predicted"/>
<evidence type="ECO:0008006" key="3">
    <source>
        <dbReference type="Google" id="ProtNLM"/>
    </source>
</evidence>
<dbReference type="Gramene" id="A02p23210.2_BraZ1">
    <property type="protein sequence ID" value="A02p23210.2_BraZ1.CDS"/>
    <property type="gene ID" value="A02g23210.2_BraZ1"/>
</dbReference>
<accession>A0A8D9H5F8</accession>